<evidence type="ECO:0000313" key="2">
    <source>
        <dbReference type="Proteomes" id="UP000215059"/>
    </source>
</evidence>
<reference evidence="1 2" key="1">
    <citation type="submission" date="2017-07" db="EMBL/GenBank/DDBJ databases">
        <title>Fictibacillus sp. nov. GDSW-R2A3 Genome sequencing and assembly.</title>
        <authorList>
            <person name="Mayilraj S."/>
        </authorList>
    </citation>
    <scope>NUCLEOTIDE SEQUENCE [LARGE SCALE GENOMIC DNA]</scope>
    <source>
        <strain evidence="1 2">GDSW-R2A3</strain>
    </source>
</reference>
<name>A0A235F8F6_9BACL</name>
<dbReference type="EMBL" id="NOII01000003">
    <property type="protein sequence ID" value="OYD57631.1"/>
    <property type="molecule type" value="Genomic_DNA"/>
</dbReference>
<sequence length="187" mass="21883">MKKNLLFFLPFVFLISLGIYYSSYPLLKEESKEEIIRSIEEFHNNDEEPEVTIHHIINDLSFGSSNRIILYETNNETTGYAYLDRNLFGRYKINYVTLGTSEFSYEHLETSEGPFFLFYGENKNNVEAVNLPISYNIEDENTTYKLEKMITLSKGKYFSSVSTLPEKVKDSFMDSNDFHNSNLAFFE</sequence>
<keyword evidence="2" id="KW-1185">Reference proteome</keyword>
<protein>
    <submittedName>
        <fullName evidence="1">Uncharacterized protein</fullName>
    </submittedName>
</protein>
<comment type="caution">
    <text evidence="1">The sequence shown here is derived from an EMBL/GenBank/DDBJ whole genome shotgun (WGS) entry which is preliminary data.</text>
</comment>
<dbReference type="AlphaFoldDB" id="A0A235F8F6"/>
<evidence type="ECO:0000313" key="1">
    <source>
        <dbReference type="EMBL" id="OYD57631.1"/>
    </source>
</evidence>
<dbReference type="RefSeq" id="WP_094252982.1">
    <property type="nucleotide sequence ID" value="NZ_JBHLXL010000001.1"/>
</dbReference>
<organism evidence="1 2">
    <name type="scientific">Fictibacillus aquaticus</name>
    <dbReference type="NCBI Taxonomy" id="2021314"/>
    <lineage>
        <taxon>Bacteria</taxon>
        <taxon>Bacillati</taxon>
        <taxon>Bacillota</taxon>
        <taxon>Bacilli</taxon>
        <taxon>Bacillales</taxon>
        <taxon>Fictibacillaceae</taxon>
        <taxon>Fictibacillus</taxon>
    </lineage>
</organism>
<proteinExistence type="predicted"/>
<gene>
    <name evidence="1" type="ORF">CGZ90_13275</name>
</gene>
<dbReference type="Proteomes" id="UP000215059">
    <property type="component" value="Unassembled WGS sequence"/>
</dbReference>
<accession>A0A235F8F6</accession>